<evidence type="ECO:0000256" key="1">
    <source>
        <dbReference type="ARBA" id="ARBA00022737"/>
    </source>
</evidence>
<dbReference type="Gene3D" id="3.30.70.330">
    <property type="match status" value="1"/>
</dbReference>
<dbReference type="InterPro" id="IPR000504">
    <property type="entry name" value="RRM_dom"/>
</dbReference>
<keyword evidence="2" id="KW-0694">RNA-binding</keyword>
<dbReference type="SMART" id="SM00360">
    <property type="entry name" value="RRM"/>
    <property type="match status" value="1"/>
</dbReference>
<evidence type="ECO:0000259" key="4">
    <source>
        <dbReference type="SMART" id="SM00360"/>
    </source>
</evidence>
<dbReference type="STRING" id="6313.A0A0K0DLA6"/>
<dbReference type="GO" id="GO:0003723">
    <property type="term" value="F:RNA binding"/>
    <property type="evidence" value="ECO:0007669"/>
    <property type="project" value="UniProtKB-KW"/>
</dbReference>
<feature type="domain" description="RRM" evidence="4">
    <location>
        <begin position="246"/>
        <end position="316"/>
    </location>
</feature>
<dbReference type="WBParaSite" id="ACAC_0001236601-mRNA-1">
    <property type="protein sequence ID" value="ACAC_0001236601-mRNA-1"/>
    <property type="gene ID" value="ACAC_0001236601"/>
</dbReference>
<organism evidence="5 6">
    <name type="scientific">Angiostrongylus cantonensis</name>
    <name type="common">Rat lungworm</name>
    <dbReference type="NCBI Taxonomy" id="6313"/>
    <lineage>
        <taxon>Eukaryota</taxon>
        <taxon>Metazoa</taxon>
        <taxon>Ecdysozoa</taxon>
        <taxon>Nematoda</taxon>
        <taxon>Chromadorea</taxon>
        <taxon>Rhabditida</taxon>
        <taxon>Rhabditina</taxon>
        <taxon>Rhabditomorpha</taxon>
        <taxon>Strongyloidea</taxon>
        <taxon>Metastrongylidae</taxon>
        <taxon>Angiostrongylus</taxon>
    </lineage>
</organism>
<keyword evidence="1" id="KW-0677">Repeat</keyword>
<feature type="compositionally biased region" description="Basic and acidic residues" evidence="3">
    <location>
        <begin position="160"/>
        <end position="173"/>
    </location>
</feature>
<dbReference type="Pfam" id="PF00076">
    <property type="entry name" value="RRM_1"/>
    <property type="match status" value="1"/>
</dbReference>
<proteinExistence type="predicted"/>
<evidence type="ECO:0000313" key="6">
    <source>
        <dbReference type="WBParaSite" id="ACAC_0001236601-mRNA-1"/>
    </source>
</evidence>
<evidence type="ECO:0000256" key="3">
    <source>
        <dbReference type="SAM" id="MobiDB-lite"/>
    </source>
</evidence>
<reference evidence="5" key="1">
    <citation type="submission" date="2012-09" db="EMBL/GenBank/DDBJ databases">
        <authorList>
            <person name="Martin A.A."/>
        </authorList>
    </citation>
    <scope>NUCLEOTIDE SEQUENCE</scope>
</reference>
<evidence type="ECO:0000256" key="2">
    <source>
        <dbReference type="ARBA" id="ARBA00022884"/>
    </source>
</evidence>
<evidence type="ECO:0000313" key="5">
    <source>
        <dbReference type="Proteomes" id="UP000035642"/>
    </source>
</evidence>
<dbReference type="Proteomes" id="UP000035642">
    <property type="component" value="Unassembled WGS sequence"/>
</dbReference>
<dbReference type="InterPro" id="IPR012677">
    <property type="entry name" value="Nucleotide-bd_a/b_plait_sf"/>
</dbReference>
<dbReference type="AlphaFoldDB" id="A0A0K0DLA6"/>
<name>A0A0K0DLA6_ANGCA</name>
<feature type="region of interest" description="Disordered" evidence="3">
    <location>
        <begin position="201"/>
        <end position="243"/>
    </location>
</feature>
<dbReference type="PANTHER" id="PTHR13976">
    <property type="entry name" value="HETEROGENEOUS NUCLEAR RIBONUCLEOPROTEIN-RELATED"/>
    <property type="match status" value="1"/>
</dbReference>
<feature type="compositionally biased region" description="Basic and acidic residues" evidence="3">
    <location>
        <begin position="216"/>
        <end position="228"/>
    </location>
</feature>
<protein>
    <submittedName>
        <fullName evidence="6">RRM domain-containing protein</fullName>
    </submittedName>
</protein>
<dbReference type="SUPFAM" id="SSF54928">
    <property type="entry name" value="RNA-binding domain, RBD"/>
    <property type="match status" value="1"/>
</dbReference>
<feature type="region of interest" description="Disordered" evidence="3">
    <location>
        <begin position="131"/>
        <end position="174"/>
    </location>
</feature>
<sequence>MNHFPRLKLAFRYIEVFAASYGEMVQFCDDHRLRVPRGNGGGGGYSALDRGAGYEDAYDGYLGSYGRVGGGDRVATVGPWEDSRAPAFGSVPITDPYAGGYTASPWAADTRRAASPRVGASYGDPYGRAGHADHYGRAVPSSEPYGRPTPVDDPYLRSSRRQDDMYSRGRSDPYESYARGLTESWRDERAAASATSGFGDSWHEYGYSGSGGGPMRVREQWRDREDSRGPTAAAPRGRERPGQRYTLKMRGVPFRAIEADIYDFFEPVRPAHVEIIHEASGRPSGEARVEFASRKDYDDALLKDKQYMGPRYVELFPDFGRY</sequence>
<accession>A0A0K0DLA6</accession>
<keyword evidence="5" id="KW-1185">Reference proteome</keyword>
<dbReference type="InterPro" id="IPR050666">
    <property type="entry name" value="ESRP"/>
</dbReference>
<reference evidence="6" key="2">
    <citation type="submission" date="2017-02" db="UniProtKB">
        <authorList>
            <consortium name="WormBaseParasite"/>
        </authorList>
    </citation>
    <scope>IDENTIFICATION</scope>
</reference>
<dbReference type="InterPro" id="IPR035979">
    <property type="entry name" value="RBD_domain_sf"/>
</dbReference>